<dbReference type="PATRIC" id="fig|1240687.3.peg.3025"/>
<sequence>MNFFLETENLKYIEYFGFIICIFIFVMVAKRLKFDFTDLYKIERRNFLLQNLVVVQNVRYFLYSCWDLIQKYFIFV</sequence>
<feature type="transmembrane region" description="Helical" evidence="1">
    <location>
        <begin position="12"/>
        <end position="29"/>
    </location>
</feature>
<accession>M6FKQ5</accession>
<organism evidence="2 3">
    <name type="scientific">Leptospira kirschneri serovar Bulgarica str. Nikolaevo</name>
    <dbReference type="NCBI Taxonomy" id="1240687"/>
    <lineage>
        <taxon>Bacteria</taxon>
        <taxon>Pseudomonadati</taxon>
        <taxon>Spirochaetota</taxon>
        <taxon>Spirochaetia</taxon>
        <taxon>Leptospirales</taxon>
        <taxon>Leptospiraceae</taxon>
        <taxon>Leptospira</taxon>
    </lineage>
</organism>
<name>M6FKQ5_9LEPT</name>
<evidence type="ECO:0000313" key="3">
    <source>
        <dbReference type="Proteomes" id="UP000011980"/>
    </source>
</evidence>
<dbReference type="EMBL" id="ANCE01000147">
    <property type="protein sequence ID" value="EMK23366.1"/>
    <property type="molecule type" value="Genomic_DNA"/>
</dbReference>
<keyword evidence="1" id="KW-0472">Membrane</keyword>
<dbReference type="Proteomes" id="UP000011980">
    <property type="component" value="Unassembled WGS sequence"/>
</dbReference>
<dbReference type="AlphaFoldDB" id="M6FKQ5"/>
<reference evidence="2 3" key="1">
    <citation type="submission" date="2013-01" db="EMBL/GenBank/DDBJ databases">
        <authorList>
            <person name="Harkins D.M."/>
            <person name="Durkin A.S."/>
            <person name="Brinkac L.M."/>
            <person name="Haft D.H."/>
            <person name="Selengut J.D."/>
            <person name="Sanka R."/>
            <person name="DePew J."/>
            <person name="Purushe J."/>
            <person name="Galloway R.L."/>
            <person name="Vinetz J.M."/>
            <person name="Sutton G.G."/>
            <person name="Nierman W.C."/>
            <person name="Fouts D.E."/>
        </authorList>
    </citation>
    <scope>NUCLEOTIDE SEQUENCE [LARGE SCALE GENOMIC DNA]</scope>
    <source>
        <strain evidence="2 3">Nikolaevo</strain>
    </source>
</reference>
<proteinExistence type="predicted"/>
<keyword evidence="1" id="KW-0812">Transmembrane</keyword>
<evidence type="ECO:0000313" key="2">
    <source>
        <dbReference type="EMBL" id="EMK23366.1"/>
    </source>
</evidence>
<keyword evidence="1" id="KW-1133">Transmembrane helix</keyword>
<gene>
    <name evidence="2" type="ORF">LEP1GSC008_4623</name>
</gene>
<evidence type="ECO:0000256" key="1">
    <source>
        <dbReference type="SAM" id="Phobius"/>
    </source>
</evidence>
<protein>
    <submittedName>
        <fullName evidence="2">Uncharacterized protein</fullName>
    </submittedName>
</protein>
<comment type="caution">
    <text evidence="2">The sequence shown here is derived from an EMBL/GenBank/DDBJ whole genome shotgun (WGS) entry which is preliminary data.</text>
</comment>